<accession>A0AAW2ALU4</accession>
<reference evidence="1 2" key="1">
    <citation type="submission" date="2024-05" db="EMBL/GenBank/DDBJ databases">
        <title>A high-quality chromosomal-level genome assembly of Topmouth culter (Culter alburnus).</title>
        <authorList>
            <person name="Zhao H."/>
        </authorList>
    </citation>
    <scope>NUCLEOTIDE SEQUENCE [LARGE SCALE GENOMIC DNA]</scope>
    <source>
        <strain evidence="1">CATC2023</strain>
        <tissue evidence="1">Muscle</tissue>
    </source>
</reference>
<dbReference type="AlphaFoldDB" id="A0AAW2ALU4"/>
<evidence type="ECO:0000313" key="1">
    <source>
        <dbReference type="EMBL" id="KAK9974382.1"/>
    </source>
</evidence>
<keyword evidence="2" id="KW-1185">Reference proteome</keyword>
<dbReference type="Proteomes" id="UP001479290">
    <property type="component" value="Unassembled WGS sequence"/>
</dbReference>
<dbReference type="EMBL" id="JAWDJR010000005">
    <property type="protein sequence ID" value="KAK9974382.1"/>
    <property type="molecule type" value="Genomic_DNA"/>
</dbReference>
<evidence type="ECO:0000313" key="2">
    <source>
        <dbReference type="Proteomes" id="UP001479290"/>
    </source>
</evidence>
<name>A0AAW2ALU4_CULAL</name>
<proteinExistence type="predicted"/>
<sequence>MHNISSWCSEFHGDFPGYGQALDETSFTLQSSLSGAVIKDQLFRGLWLHLKFNSWSWIGPSLIYRGHLINGFRLCLYVSTEGFIYTNILGRDTVHGLNDFKIKD</sequence>
<protein>
    <submittedName>
        <fullName evidence="1">Uncharacterized protein</fullName>
    </submittedName>
</protein>
<organism evidence="1 2">
    <name type="scientific">Culter alburnus</name>
    <name type="common">Topmouth culter</name>
    <dbReference type="NCBI Taxonomy" id="194366"/>
    <lineage>
        <taxon>Eukaryota</taxon>
        <taxon>Metazoa</taxon>
        <taxon>Chordata</taxon>
        <taxon>Craniata</taxon>
        <taxon>Vertebrata</taxon>
        <taxon>Euteleostomi</taxon>
        <taxon>Actinopterygii</taxon>
        <taxon>Neopterygii</taxon>
        <taxon>Teleostei</taxon>
        <taxon>Ostariophysi</taxon>
        <taxon>Cypriniformes</taxon>
        <taxon>Xenocyprididae</taxon>
        <taxon>Xenocypridinae</taxon>
        <taxon>Culter</taxon>
    </lineage>
</organism>
<gene>
    <name evidence="1" type="ORF">ABG768_022483</name>
</gene>
<comment type="caution">
    <text evidence="1">The sequence shown here is derived from an EMBL/GenBank/DDBJ whole genome shotgun (WGS) entry which is preliminary data.</text>
</comment>